<sequence length="97" mass="10938">MITRSRHKLNERQAFPTNKNCCFFGVADRAGSNKINNDNAYDKTTKIYSALAIHHQQGQSKIQSTAPFPPPRGEKELKLPDVPRTRRTGPESTPEQC</sequence>
<evidence type="ECO:0000256" key="1">
    <source>
        <dbReference type="SAM" id="MobiDB-lite"/>
    </source>
</evidence>
<evidence type="ECO:0000313" key="2">
    <source>
        <dbReference type="EMBL" id="JAD46376.1"/>
    </source>
</evidence>
<organism evidence="2">
    <name type="scientific">Arundo donax</name>
    <name type="common">Giant reed</name>
    <name type="synonym">Donax arundinaceus</name>
    <dbReference type="NCBI Taxonomy" id="35708"/>
    <lineage>
        <taxon>Eukaryota</taxon>
        <taxon>Viridiplantae</taxon>
        <taxon>Streptophyta</taxon>
        <taxon>Embryophyta</taxon>
        <taxon>Tracheophyta</taxon>
        <taxon>Spermatophyta</taxon>
        <taxon>Magnoliopsida</taxon>
        <taxon>Liliopsida</taxon>
        <taxon>Poales</taxon>
        <taxon>Poaceae</taxon>
        <taxon>PACMAD clade</taxon>
        <taxon>Arundinoideae</taxon>
        <taxon>Arundineae</taxon>
        <taxon>Arundo</taxon>
    </lineage>
</organism>
<accession>A0A0A9A5J3</accession>
<reference evidence="2" key="2">
    <citation type="journal article" date="2015" name="Data Brief">
        <title>Shoot transcriptome of the giant reed, Arundo donax.</title>
        <authorList>
            <person name="Barrero R.A."/>
            <person name="Guerrero F.D."/>
            <person name="Moolhuijzen P."/>
            <person name="Goolsby J.A."/>
            <person name="Tidwell J."/>
            <person name="Bellgard S.E."/>
            <person name="Bellgard M.I."/>
        </authorList>
    </citation>
    <scope>NUCLEOTIDE SEQUENCE</scope>
    <source>
        <tissue evidence="2">Shoot tissue taken approximately 20 cm above the soil surface</tissue>
    </source>
</reference>
<feature type="compositionally biased region" description="Polar residues" evidence="1">
    <location>
        <begin position="56"/>
        <end position="66"/>
    </location>
</feature>
<dbReference type="EMBL" id="GBRH01251519">
    <property type="protein sequence ID" value="JAD46376.1"/>
    <property type="molecule type" value="Transcribed_RNA"/>
</dbReference>
<name>A0A0A9A5J3_ARUDO</name>
<protein>
    <submittedName>
        <fullName evidence="2">Uncharacterized protein</fullName>
    </submittedName>
</protein>
<feature type="region of interest" description="Disordered" evidence="1">
    <location>
        <begin position="55"/>
        <end position="97"/>
    </location>
</feature>
<proteinExistence type="predicted"/>
<feature type="compositionally biased region" description="Basic and acidic residues" evidence="1">
    <location>
        <begin position="72"/>
        <end position="84"/>
    </location>
</feature>
<dbReference type="AlphaFoldDB" id="A0A0A9A5J3"/>
<reference evidence="2" key="1">
    <citation type="submission" date="2014-09" db="EMBL/GenBank/DDBJ databases">
        <authorList>
            <person name="Magalhaes I.L.F."/>
            <person name="Oliveira U."/>
            <person name="Santos F.R."/>
            <person name="Vidigal T.H.D.A."/>
            <person name="Brescovit A.D."/>
            <person name="Santos A.J."/>
        </authorList>
    </citation>
    <scope>NUCLEOTIDE SEQUENCE</scope>
    <source>
        <tissue evidence="2">Shoot tissue taken approximately 20 cm above the soil surface</tissue>
    </source>
</reference>